<comment type="caution">
    <text evidence="2">The sequence shown here is derived from an EMBL/GenBank/DDBJ whole genome shotgun (WGS) entry which is preliminary data.</text>
</comment>
<reference evidence="2 3" key="1">
    <citation type="submission" date="2021-03" db="EMBL/GenBank/DDBJ databases">
        <title>Flavobacterium Flabelliformis Sp. Nov. And Flavobacterium Geliluteum Sp. Nov., Two Novel Multidrug Resistant Psychrophilic Species Isolated From Antarctica.</title>
        <authorList>
            <person name="Kralova S."/>
            <person name="Busse H.J."/>
            <person name="Bezdicek M."/>
            <person name="Nykrynova M."/>
            <person name="Kroupova E."/>
            <person name="Krsek D."/>
            <person name="Sedlacek I."/>
        </authorList>
    </citation>
    <scope>NUCLEOTIDE SEQUENCE [LARGE SCALE GENOMIC DNA]</scope>
    <source>
        <strain evidence="2 3">P7388</strain>
    </source>
</reference>
<accession>A0A940X8J0</accession>
<feature type="signal peptide" evidence="1">
    <location>
        <begin position="1"/>
        <end position="18"/>
    </location>
</feature>
<feature type="chain" id="PRO_5037187028" evidence="1">
    <location>
        <begin position="19"/>
        <end position="232"/>
    </location>
</feature>
<protein>
    <submittedName>
        <fullName evidence="2">Uncharacterized protein</fullName>
    </submittedName>
</protein>
<evidence type="ECO:0000313" key="3">
    <source>
        <dbReference type="Proteomes" id="UP000675047"/>
    </source>
</evidence>
<gene>
    <name evidence="2" type="ORF">J3495_05055</name>
</gene>
<keyword evidence="1" id="KW-0732">Signal</keyword>
<dbReference type="Proteomes" id="UP000675047">
    <property type="component" value="Unassembled WGS sequence"/>
</dbReference>
<sequence length="232" mass="25961">MKKITTLFLVFYSFLSFAQCPLNLLADDLSKTNKEFKEFVNESSGFRAWQILEKEGPTLRTDITELSLVSKNLDAIEKVGGYTKWKGLQKVRDWKSIQKIPTKYPNEPLPSDGELWGIAEIENGLIKTITNKGNTFIDVDFVVTTKGELKIGKRHQFLGNAGDVEAAGTIKVTNGKLKKISNASGHYFPSIDESSKFPEIFKELGIDTKGASLEIIYLDDLGTKKTITKFID</sequence>
<organism evidence="2 3">
    <name type="scientific">Flavobacterium geliluteum</name>
    <dbReference type="NCBI Taxonomy" id="2816120"/>
    <lineage>
        <taxon>Bacteria</taxon>
        <taxon>Pseudomonadati</taxon>
        <taxon>Bacteroidota</taxon>
        <taxon>Flavobacteriia</taxon>
        <taxon>Flavobacteriales</taxon>
        <taxon>Flavobacteriaceae</taxon>
        <taxon>Flavobacterium</taxon>
    </lineage>
</organism>
<dbReference type="AlphaFoldDB" id="A0A940X8J0"/>
<proteinExistence type="predicted"/>
<evidence type="ECO:0000256" key="1">
    <source>
        <dbReference type="SAM" id="SignalP"/>
    </source>
</evidence>
<evidence type="ECO:0000313" key="2">
    <source>
        <dbReference type="EMBL" id="MBP4137447.1"/>
    </source>
</evidence>
<name>A0A940X8J0_9FLAO</name>
<dbReference type="RefSeq" id="WP_210665486.1">
    <property type="nucleotide sequence ID" value="NZ_JAGFBV010000006.1"/>
</dbReference>
<keyword evidence="3" id="KW-1185">Reference proteome</keyword>
<dbReference type="EMBL" id="JAGFBV010000006">
    <property type="protein sequence ID" value="MBP4137447.1"/>
    <property type="molecule type" value="Genomic_DNA"/>
</dbReference>